<evidence type="ECO:0000256" key="4">
    <source>
        <dbReference type="ARBA" id="ARBA00022989"/>
    </source>
</evidence>
<evidence type="ECO:0000256" key="2">
    <source>
        <dbReference type="ARBA" id="ARBA00008854"/>
    </source>
</evidence>
<dbReference type="EMBL" id="AP017470">
    <property type="protein sequence ID" value="BBB32144.1"/>
    <property type="molecule type" value="Genomic_DNA"/>
</dbReference>
<feature type="transmembrane region" description="Helical" evidence="6">
    <location>
        <begin position="6"/>
        <end position="25"/>
    </location>
</feature>
<dbReference type="RefSeq" id="WP_201328485.1">
    <property type="nucleotide sequence ID" value="NZ_AP017470.1"/>
</dbReference>
<dbReference type="AlphaFoldDB" id="A0A7R6SXT7"/>
<evidence type="ECO:0000313" key="8">
    <source>
        <dbReference type="Proteomes" id="UP000595564"/>
    </source>
</evidence>
<dbReference type="PANTHER" id="PTHR34478:SF1">
    <property type="entry name" value="PROTEIN LEMA"/>
    <property type="match status" value="1"/>
</dbReference>
<proteinExistence type="inferred from homology"/>
<dbReference type="PANTHER" id="PTHR34478">
    <property type="entry name" value="PROTEIN LEMA"/>
    <property type="match status" value="1"/>
</dbReference>
<sequence>MSTVLIIFCLVILFYLIFIYNKIIYFKNLAKQAEADIDVFLKKRHDLLGKLIDVVKGYSDFEKSTLKRIVEVRNLAFKQNVKNAGELEGEIREGIKSLFALVENYPDLKANENYLELQKEITDIEEDLQKARRFYNGVVQSYNTFIEKFPNIIVAKVFNLKPLKYFDFKEA</sequence>
<evidence type="ECO:0000313" key="7">
    <source>
        <dbReference type="EMBL" id="BBB32144.1"/>
    </source>
</evidence>
<keyword evidence="3 6" id="KW-0812">Transmembrane</keyword>
<accession>A0A7R6SXT7</accession>
<evidence type="ECO:0000256" key="1">
    <source>
        <dbReference type="ARBA" id="ARBA00004167"/>
    </source>
</evidence>
<evidence type="ECO:0000256" key="5">
    <source>
        <dbReference type="ARBA" id="ARBA00023136"/>
    </source>
</evidence>
<gene>
    <name evidence="7" type="ORF">TTHT_0558</name>
</gene>
<organism evidence="7 8">
    <name type="scientific">Thermotomaculum hydrothermale</name>
    <dbReference type="NCBI Taxonomy" id="981385"/>
    <lineage>
        <taxon>Bacteria</taxon>
        <taxon>Pseudomonadati</taxon>
        <taxon>Acidobacteriota</taxon>
        <taxon>Holophagae</taxon>
        <taxon>Thermotomaculales</taxon>
        <taxon>Thermotomaculaceae</taxon>
        <taxon>Thermotomaculum</taxon>
    </lineage>
</organism>
<keyword evidence="5 6" id="KW-0472">Membrane</keyword>
<dbReference type="InterPro" id="IPR023353">
    <property type="entry name" value="LemA-like_dom_sf"/>
</dbReference>
<comment type="subcellular location">
    <subcellularLocation>
        <location evidence="1">Membrane</location>
        <topology evidence="1">Single-pass membrane protein</topology>
    </subcellularLocation>
</comment>
<dbReference type="Pfam" id="PF04011">
    <property type="entry name" value="LemA"/>
    <property type="match status" value="1"/>
</dbReference>
<dbReference type="Proteomes" id="UP000595564">
    <property type="component" value="Chromosome"/>
</dbReference>
<reference evidence="7 8" key="1">
    <citation type="journal article" date="2012" name="Extremophiles">
        <title>Thermotomaculum hydrothermale gen. nov., sp. nov., a novel heterotrophic thermophile within the phylum Acidobacteria from a deep-sea hydrothermal vent chimney in the Southern Okinawa Trough.</title>
        <authorList>
            <person name="Izumi H."/>
            <person name="Nunoura T."/>
            <person name="Miyazaki M."/>
            <person name="Mino S."/>
            <person name="Toki T."/>
            <person name="Takai K."/>
            <person name="Sako Y."/>
            <person name="Sawabe T."/>
            <person name="Nakagawa S."/>
        </authorList>
    </citation>
    <scope>NUCLEOTIDE SEQUENCE [LARGE SCALE GENOMIC DNA]</scope>
    <source>
        <strain evidence="7 8">AC55</strain>
    </source>
</reference>
<dbReference type="InterPro" id="IPR007156">
    <property type="entry name" value="MamQ_LemA"/>
</dbReference>
<keyword evidence="8" id="KW-1185">Reference proteome</keyword>
<comment type="similarity">
    <text evidence="2">Belongs to the LemA family.</text>
</comment>
<dbReference type="GO" id="GO:0016020">
    <property type="term" value="C:membrane"/>
    <property type="evidence" value="ECO:0007669"/>
    <property type="project" value="UniProtKB-SubCell"/>
</dbReference>
<evidence type="ECO:0000256" key="3">
    <source>
        <dbReference type="ARBA" id="ARBA00022692"/>
    </source>
</evidence>
<name>A0A7R6SXT7_9BACT</name>
<dbReference type="KEGG" id="thyd:TTHT_0558"/>
<dbReference type="Gene3D" id="1.20.1440.20">
    <property type="entry name" value="LemA-like domain"/>
    <property type="match status" value="1"/>
</dbReference>
<dbReference type="SUPFAM" id="SSF140478">
    <property type="entry name" value="LemA-like"/>
    <property type="match status" value="1"/>
</dbReference>
<keyword evidence="4 6" id="KW-1133">Transmembrane helix</keyword>
<protein>
    <submittedName>
        <fullName evidence="7">LemA protein</fullName>
    </submittedName>
</protein>
<evidence type="ECO:0000256" key="6">
    <source>
        <dbReference type="SAM" id="Phobius"/>
    </source>
</evidence>